<evidence type="ECO:0000256" key="1">
    <source>
        <dbReference type="SAM" id="SignalP"/>
    </source>
</evidence>
<dbReference type="PANTHER" id="PTHR33995:SF13">
    <property type="entry name" value="CTCK DOMAIN-CONTAINING PROTEIN"/>
    <property type="match status" value="1"/>
</dbReference>
<proteinExistence type="predicted"/>
<organism evidence="2 3">
    <name type="scientific">Setaria digitata</name>
    <dbReference type="NCBI Taxonomy" id="48799"/>
    <lineage>
        <taxon>Eukaryota</taxon>
        <taxon>Metazoa</taxon>
        <taxon>Ecdysozoa</taxon>
        <taxon>Nematoda</taxon>
        <taxon>Chromadorea</taxon>
        <taxon>Rhabditida</taxon>
        <taxon>Spirurina</taxon>
        <taxon>Spiruromorpha</taxon>
        <taxon>Filarioidea</taxon>
        <taxon>Setariidae</taxon>
        <taxon>Setaria</taxon>
    </lineage>
</organism>
<keyword evidence="1" id="KW-0732">Signal</keyword>
<feature type="chain" id="PRO_5037149593" evidence="1">
    <location>
        <begin position="24"/>
        <end position="375"/>
    </location>
</feature>
<sequence length="375" mass="43074">MPIAIVTLFWKVLLWAPIILLNSNQNIPNSSSVSPLWFHHDDRNLDLGKQSRNDSGMYNIDGLSIYEKVPADFLNTDEAKSEDDLEEMNRNRTNGNYDNEQLVAASSSENYTISKSRITHHFYRRSLKRTKACKRYSDKYLYQFLEQSGMLNQWFMAHTVEDAGRNFARSYENFSGTKINYFDFTNFPHADSSQSDAEDINISFTCNSVCQTIIWKLNEALSKERNYTFLPNVTFSDDDQSHKIGVGSMKQRKANCQLEIFIPVGECIAQGTEEFTGHTKLCTTCHGVYMLDKMCFPRFLNAIRCDSSAQTSGCIFDKISTQAHGSCYMRTLTFKVLRNRGSEECQEWYYEYIQVPTSCECELDAESLLLDAVKP</sequence>
<keyword evidence="2" id="KW-1185">Reference proteome</keyword>
<dbReference type="Proteomes" id="UP000887581">
    <property type="component" value="Unplaced"/>
</dbReference>
<feature type="signal peptide" evidence="1">
    <location>
        <begin position="1"/>
        <end position="23"/>
    </location>
</feature>
<dbReference type="InterPro" id="IPR029034">
    <property type="entry name" value="Cystine-knot_cytokine"/>
</dbReference>
<evidence type="ECO:0000313" key="3">
    <source>
        <dbReference type="WBParaSite" id="sdigi.contig293.g7148.t1"/>
    </source>
</evidence>
<evidence type="ECO:0000313" key="2">
    <source>
        <dbReference type="Proteomes" id="UP000887581"/>
    </source>
</evidence>
<protein>
    <submittedName>
        <fullName evidence="3">Uncharacterized protein</fullName>
    </submittedName>
</protein>
<dbReference type="PANTHER" id="PTHR33995">
    <property type="entry name" value="PROTEIN CBG18546"/>
    <property type="match status" value="1"/>
</dbReference>
<reference evidence="3" key="1">
    <citation type="submission" date="2022-11" db="UniProtKB">
        <authorList>
            <consortium name="WormBaseParasite"/>
        </authorList>
    </citation>
    <scope>IDENTIFICATION</scope>
</reference>
<dbReference type="SUPFAM" id="SSF57501">
    <property type="entry name" value="Cystine-knot cytokines"/>
    <property type="match status" value="1"/>
</dbReference>
<dbReference type="AlphaFoldDB" id="A0A915PP86"/>
<name>A0A915PP86_9BILA</name>
<dbReference type="WBParaSite" id="sdigi.contig293.g7148.t1">
    <property type="protein sequence ID" value="sdigi.contig293.g7148.t1"/>
    <property type="gene ID" value="sdigi.contig293.g7148"/>
</dbReference>
<accession>A0A915PP86</accession>